<comment type="caution">
    <text evidence="1">The sequence shown here is derived from an EMBL/GenBank/DDBJ whole genome shotgun (WGS) entry which is preliminary data.</text>
</comment>
<protein>
    <submittedName>
        <fullName evidence="1">Uncharacterized protein</fullName>
    </submittedName>
</protein>
<organism evidence="1 2">
    <name type="scientific">Chryseosolibacter indicus</name>
    <dbReference type="NCBI Taxonomy" id="2782351"/>
    <lineage>
        <taxon>Bacteria</taxon>
        <taxon>Pseudomonadati</taxon>
        <taxon>Bacteroidota</taxon>
        <taxon>Cytophagia</taxon>
        <taxon>Cytophagales</taxon>
        <taxon>Chryseotaleaceae</taxon>
        <taxon>Chryseosolibacter</taxon>
    </lineage>
</organism>
<reference evidence="1 2" key="1">
    <citation type="submission" date="2021-05" db="EMBL/GenBank/DDBJ databases">
        <title>A Polyphasic approach of four new species of the genus Ohtaekwangia: Ohtaekwangia histidinii sp. nov., Ohtaekwangia cretensis sp. nov., Ohtaekwangia indiensis sp. nov., Ohtaekwangia reichenbachii sp. nov. from diverse environment.</title>
        <authorList>
            <person name="Octaviana S."/>
        </authorList>
    </citation>
    <scope>NUCLEOTIDE SEQUENCE [LARGE SCALE GENOMIC DNA]</scope>
    <source>
        <strain evidence="1 2">PWU20</strain>
    </source>
</reference>
<proteinExistence type="predicted"/>
<gene>
    <name evidence="1" type="ORF">KK060_20070</name>
</gene>
<keyword evidence="2" id="KW-1185">Reference proteome</keyword>
<evidence type="ECO:0000313" key="2">
    <source>
        <dbReference type="Proteomes" id="UP000772618"/>
    </source>
</evidence>
<evidence type="ECO:0000313" key="1">
    <source>
        <dbReference type="EMBL" id="MBT1705598.1"/>
    </source>
</evidence>
<accession>A0ABS5VVY1</accession>
<dbReference type="Proteomes" id="UP000772618">
    <property type="component" value="Unassembled WGS sequence"/>
</dbReference>
<dbReference type="EMBL" id="JAHESD010000060">
    <property type="protein sequence ID" value="MBT1705598.1"/>
    <property type="molecule type" value="Genomic_DNA"/>
</dbReference>
<dbReference type="RefSeq" id="WP_254155586.1">
    <property type="nucleotide sequence ID" value="NZ_JAHESD010000060.1"/>
</dbReference>
<name>A0ABS5VVY1_9BACT</name>
<sequence>MEGQLLIYKNRRLIKWLIIAIAALVCFASGRHTFSLFQRYITLSNNDGLAEQLNVTASKYPSEAFNGGRRSDVIFDAISTAARNNQVTIKKINSPVLFEESTYELLTEEVVLEGDFVKIISCINEAESKMDFIKIASMKFEREQQSAKSETLLLKIYFQWIKEQENE</sequence>